<evidence type="ECO:0000256" key="1">
    <source>
        <dbReference type="ARBA" id="ARBA00022723"/>
    </source>
</evidence>
<sequence length="139" mass="16634">MFKNLSLIFTHLKRALNFLFQYPFFHDYPYFKPENSGDHEELSTCQCYKWEPTSAEAIECAVCLSKIEEGEEIRESRRCKHMFHRVCLDRWVSYGRMSCPLCRDSLAPRRAIFDHGVEVLLFKFSSFTSSDDRDTWWLR</sequence>
<protein>
    <recommendedName>
        <fullName evidence="5">RING-type domain-containing protein</fullName>
    </recommendedName>
</protein>
<feature type="domain" description="RING-type" evidence="5">
    <location>
        <begin position="60"/>
        <end position="103"/>
    </location>
</feature>
<dbReference type="Gramene" id="Manes.06G076300.3.v8.1">
    <property type="protein sequence ID" value="Manes.06G076300.3.v8.1.CDS.1"/>
    <property type="gene ID" value="Manes.06G076300.v8.1"/>
</dbReference>
<dbReference type="OrthoDB" id="9984778at2759"/>
<dbReference type="GO" id="GO:0061630">
    <property type="term" value="F:ubiquitin protein ligase activity"/>
    <property type="evidence" value="ECO:0000318"/>
    <property type="project" value="GO_Central"/>
</dbReference>
<organism evidence="6 7">
    <name type="scientific">Manihot esculenta</name>
    <name type="common">Cassava</name>
    <name type="synonym">Jatropha manihot</name>
    <dbReference type="NCBI Taxonomy" id="3983"/>
    <lineage>
        <taxon>Eukaryota</taxon>
        <taxon>Viridiplantae</taxon>
        <taxon>Streptophyta</taxon>
        <taxon>Embryophyta</taxon>
        <taxon>Tracheophyta</taxon>
        <taxon>Spermatophyta</taxon>
        <taxon>Magnoliopsida</taxon>
        <taxon>eudicotyledons</taxon>
        <taxon>Gunneridae</taxon>
        <taxon>Pentapetalae</taxon>
        <taxon>rosids</taxon>
        <taxon>fabids</taxon>
        <taxon>Malpighiales</taxon>
        <taxon>Euphorbiaceae</taxon>
        <taxon>Crotonoideae</taxon>
        <taxon>Manihoteae</taxon>
        <taxon>Manihot</taxon>
    </lineage>
</organism>
<dbReference type="PANTHER" id="PTHR45969:SF55">
    <property type="entry name" value="OS07G0686300 PROTEIN"/>
    <property type="match status" value="1"/>
</dbReference>
<dbReference type="Proteomes" id="UP000091857">
    <property type="component" value="Chromosome 6"/>
</dbReference>
<accession>A0A2C9VNX4</accession>
<dbReference type="SUPFAM" id="SSF57850">
    <property type="entry name" value="RING/U-box"/>
    <property type="match status" value="1"/>
</dbReference>
<dbReference type="OMA" id="IPAECAV"/>
<evidence type="ECO:0000256" key="2">
    <source>
        <dbReference type="ARBA" id="ARBA00022771"/>
    </source>
</evidence>
<proteinExistence type="predicted"/>
<dbReference type="GO" id="GO:0016567">
    <property type="term" value="P:protein ubiquitination"/>
    <property type="evidence" value="ECO:0000318"/>
    <property type="project" value="GO_Central"/>
</dbReference>
<dbReference type="SMART" id="SM00184">
    <property type="entry name" value="RING"/>
    <property type="match status" value="1"/>
</dbReference>
<reference evidence="7" key="1">
    <citation type="journal article" date="2016" name="Nat. Biotechnol.">
        <title>Sequencing wild and cultivated cassava and related species reveals extensive interspecific hybridization and genetic diversity.</title>
        <authorList>
            <person name="Bredeson J.V."/>
            <person name="Lyons J.B."/>
            <person name="Prochnik S.E."/>
            <person name="Wu G.A."/>
            <person name="Ha C.M."/>
            <person name="Edsinger-Gonzales E."/>
            <person name="Grimwood J."/>
            <person name="Schmutz J."/>
            <person name="Rabbi I.Y."/>
            <person name="Egesi C."/>
            <person name="Nauluvula P."/>
            <person name="Lebot V."/>
            <person name="Ndunguru J."/>
            <person name="Mkamilo G."/>
            <person name="Bart R.S."/>
            <person name="Setter T.L."/>
            <person name="Gleadow R.M."/>
            <person name="Kulakow P."/>
            <person name="Ferguson M.E."/>
            <person name="Rounsley S."/>
            <person name="Rokhsar D.S."/>
        </authorList>
    </citation>
    <scope>NUCLEOTIDE SEQUENCE [LARGE SCALE GENOMIC DNA]</scope>
    <source>
        <strain evidence="7">cv. AM560-2</strain>
    </source>
</reference>
<dbReference type="Gene3D" id="3.30.40.10">
    <property type="entry name" value="Zinc/RING finger domain, C3HC4 (zinc finger)"/>
    <property type="match status" value="1"/>
</dbReference>
<evidence type="ECO:0000313" key="6">
    <source>
        <dbReference type="EMBL" id="OAY47392.1"/>
    </source>
</evidence>
<dbReference type="AlphaFoldDB" id="A0A2C9VNX4"/>
<keyword evidence="3" id="KW-0862">Zinc</keyword>
<evidence type="ECO:0000256" key="4">
    <source>
        <dbReference type="PROSITE-ProRule" id="PRU00175"/>
    </source>
</evidence>
<dbReference type="GO" id="GO:0008270">
    <property type="term" value="F:zinc ion binding"/>
    <property type="evidence" value="ECO:0007669"/>
    <property type="project" value="UniProtKB-KW"/>
</dbReference>
<evidence type="ECO:0000259" key="5">
    <source>
        <dbReference type="PROSITE" id="PS50089"/>
    </source>
</evidence>
<comment type="caution">
    <text evidence="6">The sequence shown here is derived from an EMBL/GenBank/DDBJ whole genome shotgun (WGS) entry which is preliminary data.</text>
</comment>
<dbReference type="EMBL" id="CM004392">
    <property type="protein sequence ID" value="OAY47392.1"/>
    <property type="molecule type" value="Genomic_DNA"/>
</dbReference>
<dbReference type="Pfam" id="PF13639">
    <property type="entry name" value="zf-RING_2"/>
    <property type="match status" value="1"/>
</dbReference>
<keyword evidence="1" id="KW-0479">Metal-binding</keyword>
<dbReference type="PANTHER" id="PTHR45969">
    <property type="entry name" value="RING ZINC FINGER PROTEIN-RELATED"/>
    <property type="match status" value="1"/>
</dbReference>
<keyword evidence="2 4" id="KW-0863">Zinc-finger</keyword>
<name>A0A2C9VNX4_MANES</name>
<evidence type="ECO:0000313" key="7">
    <source>
        <dbReference type="Proteomes" id="UP000091857"/>
    </source>
</evidence>
<dbReference type="InterPro" id="IPR001841">
    <property type="entry name" value="Znf_RING"/>
</dbReference>
<dbReference type="PROSITE" id="PS50089">
    <property type="entry name" value="ZF_RING_2"/>
    <property type="match status" value="1"/>
</dbReference>
<gene>
    <name evidence="6" type="ORF">MANES_06G076300v8</name>
</gene>
<dbReference type="InterPro" id="IPR013083">
    <property type="entry name" value="Znf_RING/FYVE/PHD"/>
</dbReference>
<evidence type="ECO:0000256" key="3">
    <source>
        <dbReference type="ARBA" id="ARBA00022833"/>
    </source>
</evidence>
<keyword evidence="7" id="KW-1185">Reference proteome</keyword>